<evidence type="ECO:0000313" key="4">
    <source>
        <dbReference type="WBParaSite" id="TASK_0000764701-mRNA-1"/>
    </source>
</evidence>
<accession>A0A0R3WAQ1</accession>
<dbReference type="Proteomes" id="UP000282613">
    <property type="component" value="Unassembled WGS sequence"/>
</dbReference>
<keyword evidence="1" id="KW-0812">Transmembrane</keyword>
<protein>
    <submittedName>
        <fullName evidence="4">MSC domain-containing protein</fullName>
    </submittedName>
</protein>
<proteinExistence type="predicted"/>
<evidence type="ECO:0000256" key="1">
    <source>
        <dbReference type="SAM" id="Phobius"/>
    </source>
</evidence>
<sequence>MPLLNSSQQKSIVDEEKVVPLEADRFQVGYFPVSADDSQSVRTELEWIRQRLLTELSETTCSSLERMVNGLQLSVVSGPLAPSLKSCQHNAMLIEASCQAYATPPPLPMDPWPYSYSRQGSQAYENVPSKGVQLLVYPSLANPPPTPLVTQHKHVKLSTRFKRLLAIATALPLLALILIICSTLSPQWERLEFVFDRLIQRACSRQTKTTWRLAHVVLEGGGSRVTRFDNQTRWEICHRWRQTPPAIVGVGIYTDCAQNATLIEVFNVLGGAFQVCNEKLGE</sequence>
<dbReference type="AlphaFoldDB" id="A0A0R3WAQ1"/>
<reference evidence="4" key="1">
    <citation type="submission" date="2017-02" db="UniProtKB">
        <authorList>
            <consortium name="WormBaseParasite"/>
        </authorList>
    </citation>
    <scope>IDENTIFICATION</scope>
</reference>
<dbReference type="EMBL" id="UYRS01018652">
    <property type="protein sequence ID" value="VDK38771.1"/>
    <property type="molecule type" value="Genomic_DNA"/>
</dbReference>
<dbReference type="WBParaSite" id="TASK_0000764701-mRNA-1">
    <property type="protein sequence ID" value="TASK_0000764701-mRNA-1"/>
    <property type="gene ID" value="TASK_0000764701"/>
</dbReference>
<gene>
    <name evidence="2" type="ORF">TASK_LOCUS7648</name>
</gene>
<organism evidence="4">
    <name type="scientific">Taenia asiatica</name>
    <name type="common">Asian tapeworm</name>
    <dbReference type="NCBI Taxonomy" id="60517"/>
    <lineage>
        <taxon>Eukaryota</taxon>
        <taxon>Metazoa</taxon>
        <taxon>Spiralia</taxon>
        <taxon>Lophotrochozoa</taxon>
        <taxon>Platyhelminthes</taxon>
        <taxon>Cestoda</taxon>
        <taxon>Eucestoda</taxon>
        <taxon>Cyclophyllidea</taxon>
        <taxon>Taeniidae</taxon>
        <taxon>Taenia</taxon>
    </lineage>
</organism>
<name>A0A0R3WAQ1_TAEAS</name>
<keyword evidence="1" id="KW-1133">Transmembrane helix</keyword>
<dbReference type="OrthoDB" id="6308084at2759"/>
<feature type="transmembrane region" description="Helical" evidence="1">
    <location>
        <begin position="164"/>
        <end position="185"/>
    </location>
</feature>
<reference evidence="2 3" key="2">
    <citation type="submission" date="2018-11" db="EMBL/GenBank/DDBJ databases">
        <authorList>
            <consortium name="Pathogen Informatics"/>
        </authorList>
    </citation>
    <scope>NUCLEOTIDE SEQUENCE [LARGE SCALE GENOMIC DNA]</scope>
</reference>
<evidence type="ECO:0000313" key="2">
    <source>
        <dbReference type="EMBL" id="VDK38771.1"/>
    </source>
</evidence>
<keyword evidence="1" id="KW-0472">Membrane</keyword>
<evidence type="ECO:0000313" key="3">
    <source>
        <dbReference type="Proteomes" id="UP000282613"/>
    </source>
</evidence>
<keyword evidence="3" id="KW-1185">Reference proteome</keyword>